<feature type="non-terminal residue" evidence="1">
    <location>
        <position position="227"/>
    </location>
</feature>
<dbReference type="EMBL" id="CAJVQC010088725">
    <property type="protein sequence ID" value="CAG8824290.1"/>
    <property type="molecule type" value="Genomic_DNA"/>
</dbReference>
<reference evidence="1" key="1">
    <citation type="submission" date="2021-06" db="EMBL/GenBank/DDBJ databases">
        <authorList>
            <person name="Kallberg Y."/>
            <person name="Tangrot J."/>
            <person name="Rosling A."/>
        </authorList>
    </citation>
    <scope>NUCLEOTIDE SEQUENCE</scope>
    <source>
        <strain evidence="1">MA461A</strain>
    </source>
</reference>
<evidence type="ECO:0000313" key="2">
    <source>
        <dbReference type="Proteomes" id="UP000789920"/>
    </source>
</evidence>
<accession>A0ACA9S3C4</accession>
<name>A0ACA9S3C4_9GLOM</name>
<gene>
    <name evidence="1" type="ORF">RPERSI_LOCUS26207</name>
</gene>
<proteinExistence type="predicted"/>
<dbReference type="Proteomes" id="UP000789920">
    <property type="component" value="Unassembled WGS sequence"/>
</dbReference>
<protein>
    <submittedName>
        <fullName evidence="1">2277_t:CDS:1</fullName>
    </submittedName>
</protein>
<comment type="caution">
    <text evidence="1">The sequence shown here is derived from an EMBL/GenBank/DDBJ whole genome shotgun (WGS) entry which is preliminary data.</text>
</comment>
<sequence length="227" mass="26168">ELHYGEVKEQLRVDWATYICSKSQFIPDKNKEYILPSTIDNLPVFLINKVITENENYPNSIHKSITFESNPLEYIYSARYVLSSVEPFTVSGTSQPKPHLKVARILAFKHSLLECVESIKLPGEKVFGKTLNENVCFVQTPSRGVFVLRMTGQIIGNEPEQFENRFVQGNLLTSQYCVFHDVKRLEEFESMEIVWVVFGLMLNPYYLADDRCERLSGVFLVLVLIEC</sequence>
<keyword evidence="2" id="KW-1185">Reference proteome</keyword>
<organism evidence="1 2">
    <name type="scientific">Racocetra persica</name>
    <dbReference type="NCBI Taxonomy" id="160502"/>
    <lineage>
        <taxon>Eukaryota</taxon>
        <taxon>Fungi</taxon>
        <taxon>Fungi incertae sedis</taxon>
        <taxon>Mucoromycota</taxon>
        <taxon>Glomeromycotina</taxon>
        <taxon>Glomeromycetes</taxon>
        <taxon>Diversisporales</taxon>
        <taxon>Gigasporaceae</taxon>
        <taxon>Racocetra</taxon>
    </lineage>
</organism>
<feature type="non-terminal residue" evidence="1">
    <location>
        <position position="1"/>
    </location>
</feature>
<evidence type="ECO:0000313" key="1">
    <source>
        <dbReference type="EMBL" id="CAG8824290.1"/>
    </source>
</evidence>